<evidence type="ECO:0000256" key="7">
    <source>
        <dbReference type="ARBA" id="ARBA00023136"/>
    </source>
</evidence>
<feature type="transmembrane region" description="Helical" evidence="9">
    <location>
        <begin position="88"/>
        <end position="109"/>
    </location>
</feature>
<comment type="subcellular location">
    <subcellularLocation>
        <location evidence="1 9">Cell inner membrane</location>
        <topology evidence="1 9">Multi-pass membrane protein</topology>
    </subcellularLocation>
</comment>
<keyword evidence="5 9" id="KW-0812">Transmembrane</keyword>
<gene>
    <name evidence="11" type="ORF">SAMN06265368_4391</name>
</gene>
<dbReference type="Pfam" id="PF04290">
    <property type="entry name" value="DctQ"/>
    <property type="match status" value="1"/>
</dbReference>
<feature type="domain" description="Tripartite ATP-independent periplasmic transporters DctQ component" evidence="10">
    <location>
        <begin position="26"/>
        <end position="153"/>
    </location>
</feature>
<keyword evidence="3" id="KW-1003">Cell membrane</keyword>
<feature type="transmembrane region" description="Helical" evidence="9">
    <location>
        <begin position="44"/>
        <end position="67"/>
    </location>
</feature>
<evidence type="ECO:0000256" key="1">
    <source>
        <dbReference type="ARBA" id="ARBA00004429"/>
    </source>
</evidence>
<keyword evidence="2 9" id="KW-0813">Transport</keyword>
<keyword evidence="4 9" id="KW-0997">Cell inner membrane</keyword>
<reference evidence="11 12" key="1">
    <citation type="submission" date="2017-09" db="EMBL/GenBank/DDBJ databases">
        <authorList>
            <person name="Ehlers B."/>
            <person name="Leendertz F.H."/>
        </authorList>
    </citation>
    <scope>NUCLEOTIDE SEQUENCE [LARGE SCALE GENOMIC DNA]</scope>
    <source>
        <strain evidence="11 12">DSM 18289</strain>
    </source>
</reference>
<evidence type="ECO:0000256" key="4">
    <source>
        <dbReference type="ARBA" id="ARBA00022519"/>
    </source>
</evidence>
<evidence type="ECO:0000256" key="8">
    <source>
        <dbReference type="ARBA" id="ARBA00038436"/>
    </source>
</evidence>
<dbReference type="PANTHER" id="PTHR35011">
    <property type="entry name" value="2,3-DIKETO-L-GULONATE TRAP TRANSPORTER SMALL PERMEASE PROTEIN YIAM"/>
    <property type="match status" value="1"/>
</dbReference>
<dbReference type="InterPro" id="IPR055348">
    <property type="entry name" value="DctQ"/>
</dbReference>
<dbReference type="EMBL" id="OBEL01000007">
    <property type="protein sequence ID" value="SNZ21274.1"/>
    <property type="molecule type" value="Genomic_DNA"/>
</dbReference>
<dbReference type="RefSeq" id="WP_097155651.1">
    <property type="nucleotide sequence ID" value="NZ_OBEL01000007.1"/>
</dbReference>
<organism evidence="11 12">
    <name type="scientific">Cohaesibacter gelatinilyticus</name>
    <dbReference type="NCBI Taxonomy" id="372072"/>
    <lineage>
        <taxon>Bacteria</taxon>
        <taxon>Pseudomonadati</taxon>
        <taxon>Pseudomonadota</taxon>
        <taxon>Alphaproteobacteria</taxon>
        <taxon>Hyphomicrobiales</taxon>
        <taxon>Cohaesibacteraceae</taxon>
    </lineage>
</organism>
<evidence type="ECO:0000256" key="2">
    <source>
        <dbReference type="ARBA" id="ARBA00022448"/>
    </source>
</evidence>
<evidence type="ECO:0000256" key="3">
    <source>
        <dbReference type="ARBA" id="ARBA00022475"/>
    </source>
</evidence>
<name>A0A285PHS3_9HYPH</name>
<evidence type="ECO:0000313" key="11">
    <source>
        <dbReference type="EMBL" id="SNZ21274.1"/>
    </source>
</evidence>
<feature type="transmembrane region" description="Helical" evidence="9">
    <location>
        <begin position="12"/>
        <end position="32"/>
    </location>
</feature>
<sequence length="189" mass="21152">MRPVISMIDRMADFFAFLGKVAILLLIASMLYEVLARYLLNAPTLWAFDISYMLNGSIFLLGAAFALKEDAHVRIDFLSQLFPRRTQQWINGLLYLLVLLPIFVAFSWVSSSKAYKAFLTQEVESVSPWAPLVWPFYGLIALGLIAFSFQFLSEGLKFVLGLSHPGEGAQKELDDETGIANTVMGDSDK</sequence>
<keyword evidence="7 9" id="KW-0472">Membrane</keyword>
<dbReference type="OrthoDB" id="9794346at2"/>
<comment type="function">
    <text evidence="9">Part of the tripartite ATP-independent periplasmic (TRAP) transport system.</text>
</comment>
<dbReference type="GO" id="GO:0022857">
    <property type="term" value="F:transmembrane transporter activity"/>
    <property type="evidence" value="ECO:0007669"/>
    <property type="project" value="UniProtKB-UniRule"/>
</dbReference>
<dbReference type="GO" id="GO:0005886">
    <property type="term" value="C:plasma membrane"/>
    <property type="evidence" value="ECO:0007669"/>
    <property type="project" value="UniProtKB-SubCell"/>
</dbReference>
<evidence type="ECO:0000313" key="12">
    <source>
        <dbReference type="Proteomes" id="UP000219439"/>
    </source>
</evidence>
<keyword evidence="12" id="KW-1185">Reference proteome</keyword>
<comment type="subunit">
    <text evidence="9">The complex comprises the extracytoplasmic solute receptor protein and the two transmembrane proteins.</text>
</comment>
<dbReference type="Proteomes" id="UP000219439">
    <property type="component" value="Unassembled WGS sequence"/>
</dbReference>
<protein>
    <recommendedName>
        <fullName evidence="9">TRAP transporter small permease protein</fullName>
    </recommendedName>
</protein>
<evidence type="ECO:0000259" key="10">
    <source>
        <dbReference type="Pfam" id="PF04290"/>
    </source>
</evidence>
<comment type="similarity">
    <text evidence="8 9">Belongs to the TRAP transporter small permease family.</text>
</comment>
<evidence type="ECO:0000256" key="6">
    <source>
        <dbReference type="ARBA" id="ARBA00022989"/>
    </source>
</evidence>
<keyword evidence="6 9" id="KW-1133">Transmembrane helix</keyword>
<dbReference type="AlphaFoldDB" id="A0A285PHS3"/>
<feature type="transmembrane region" description="Helical" evidence="9">
    <location>
        <begin position="129"/>
        <end position="152"/>
    </location>
</feature>
<evidence type="ECO:0000256" key="9">
    <source>
        <dbReference type="RuleBase" id="RU369079"/>
    </source>
</evidence>
<accession>A0A285PHS3</accession>
<proteinExistence type="inferred from homology"/>
<evidence type="ECO:0000256" key="5">
    <source>
        <dbReference type="ARBA" id="ARBA00022692"/>
    </source>
</evidence>
<dbReference type="InterPro" id="IPR007387">
    <property type="entry name" value="TRAP_DctQ"/>
</dbReference>